<evidence type="ECO:0000313" key="2">
    <source>
        <dbReference type="WBParaSite" id="HCON_00152260-00001"/>
    </source>
</evidence>
<dbReference type="Proteomes" id="UP000025227">
    <property type="component" value="Unplaced"/>
</dbReference>
<reference evidence="2" key="1">
    <citation type="submission" date="2020-12" db="UniProtKB">
        <authorList>
            <consortium name="WormBaseParasite"/>
        </authorList>
    </citation>
    <scope>IDENTIFICATION</scope>
    <source>
        <strain evidence="2">MHco3</strain>
    </source>
</reference>
<dbReference type="WBParaSite" id="HCON_00152260-00001">
    <property type="protein sequence ID" value="HCON_00152260-00001"/>
    <property type="gene ID" value="HCON_00152260"/>
</dbReference>
<organism evidence="1 2">
    <name type="scientific">Haemonchus contortus</name>
    <name type="common">Barber pole worm</name>
    <dbReference type="NCBI Taxonomy" id="6289"/>
    <lineage>
        <taxon>Eukaryota</taxon>
        <taxon>Metazoa</taxon>
        <taxon>Ecdysozoa</taxon>
        <taxon>Nematoda</taxon>
        <taxon>Chromadorea</taxon>
        <taxon>Rhabditida</taxon>
        <taxon>Rhabditina</taxon>
        <taxon>Rhabditomorpha</taxon>
        <taxon>Strongyloidea</taxon>
        <taxon>Trichostrongylidae</taxon>
        <taxon>Haemonchus</taxon>
    </lineage>
</organism>
<dbReference type="AlphaFoldDB" id="A0A7I4YX07"/>
<protein>
    <submittedName>
        <fullName evidence="2">Cytochrome P450 domain containing protein</fullName>
    </submittedName>
</protein>
<evidence type="ECO:0000313" key="1">
    <source>
        <dbReference type="Proteomes" id="UP000025227"/>
    </source>
</evidence>
<sequence length="48" mass="5682">MPTIFFKTLDEPTEFKIGTNFSDNPIHPFLRHCINLLWAMEKSISWTL</sequence>
<accession>A0A7I4YX07</accession>
<name>A0A7I4YX07_HAECO</name>
<keyword evidence="1" id="KW-1185">Reference proteome</keyword>
<proteinExistence type="predicted"/>